<name>X0U0M2_9ZZZZ</name>
<dbReference type="SUPFAM" id="SSF49899">
    <property type="entry name" value="Concanavalin A-like lectins/glucanases"/>
    <property type="match status" value="1"/>
</dbReference>
<feature type="non-terminal residue" evidence="1">
    <location>
        <position position="220"/>
    </location>
</feature>
<sequence>VIDSGYIIEVVFMVPDTATISSPDSGCMILSTPNASRDWWLAESAIPGNFILRTPDPDDTESIFDVELARGVWHKVEAKNQVIGQPNDGTYNNYYIDGVFQFSSGDGVDTEGYGVVPANIPVYIGRSGWNDPLWEIYVDHVYIYPPPTVPVTTAKITSDYTLSWDSEIGAVYEVDWSPSALPGSGNWRTGPVHIIATDTVTYWQDQGGYQGWDDPAGSPI</sequence>
<protein>
    <submittedName>
        <fullName evidence="1">Uncharacterized protein</fullName>
    </submittedName>
</protein>
<dbReference type="AlphaFoldDB" id="X0U0M2"/>
<evidence type="ECO:0000313" key="1">
    <source>
        <dbReference type="EMBL" id="GAF99054.1"/>
    </source>
</evidence>
<accession>X0U0M2</accession>
<dbReference type="EMBL" id="BARS01012381">
    <property type="protein sequence ID" value="GAF99054.1"/>
    <property type="molecule type" value="Genomic_DNA"/>
</dbReference>
<comment type="caution">
    <text evidence="1">The sequence shown here is derived from an EMBL/GenBank/DDBJ whole genome shotgun (WGS) entry which is preliminary data.</text>
</comment>
<organism evidence="1">
    <name type="scientific">marine sediment metagenome</name>
    <dbReference type="NCBI Taxonomy" id="412755"/>
    <lineage>
        <taxon>unclassified sequences</taxon>
        <taxon>metagenomes</taxon>
        <taxon>ecological metagenomes</taxon>
    </lineage>
</organism>
<gene>
    <name evidence="1" type="ORF">S01H1_22086</name>
</gene>
<reference evidence="1" key="1">
    <citation type="journal article" date="2014" name="Front. Microbiol.">
        <title>High frequency of phylogenetically diverse reductive dehalogenase-homologous genes in deep subseafloor sedimentary metagenomes.</title>
        <authorList>
            <person name="Kawai M."/>
            <person name="Futagami T."/>
            <person name="Toyoda A."/>
            <person name="Takaki Y."/>
            <person name="Nishi S."/>
            <person name="Hori S."/>
            <person name="Arai W."/>
            <person name="Tsubouchi T."/>
            <person name="Morono Y."/>
            <person name="Uchiyama I."/>
            <person name="Ito T."/>
            <person name="Fujiyama A."/>
            <person name="Inagaki F."/>
            <person name="Takami H."/>
        </authorList>
    </citation>
    <scope>NUCLEOTIDE SEQUENCE</scope>
    <source>
        <strain evidence="1">Expedition CK06-06</strain>
    </source>
</reference>
<dbReference type="InterPro" id="IPR013320">
    <property type="entry name" value="ConA-like_dom_sf"/>
</dbReference>
<feature type="non-terminal residue" evidence="1">
    <location>
        <position position="1"/>
    </location>
</feature>
<proteinExistence type="predicted"/>